<organism evidence="2 3">
    <name type="scientific">Luteimonas terricola</name>
    <dbReference type="NCBI Taxonomy" id="645597"/>
    <lineage>
        <taxon>Bacteria</taxon>
        <taxon>Pseudomonadati</taxon>
        <taxon>Pseudomonadota</taxon>
        <taxon>Gammaproteobacteria</taxon>
        <taxon>Lysobacterales</taxon>
        <taxon>Lysobacteraceae</taxon>
        <taxon>Luteimonas</taxon>
    </lineage>
</organism>
<keyword evidence="3" id="KW-1185">Reference proteome</keyword>
<evidence type="ECO:0000313" key="3">
    <source>
        <dbReference type="Proteomes" id="UP000599009"/>
    </source>
</evidence>
<name>A0ABQ2ECM7_9GAMM</name>
<reference evidence="3" key="1">
    <citation type="journal article" date="2019" name="Int. J. Syst. Evol. Microbiol.">
        <title>The Global Catalogue of Microorganisms (GCM) 10K type strain sequencing project: providing services to taxonomists for standard genome sequencing and annotation.</title>
        <authorList>
            <consortium name="The Broad Institute Genomics Platform"/>
            <consortium name="The Broad Institute Genome Sequencing Center for Infectious Disease"/>
            <person name="Wu L."/>
            <person name="Ma J."/>
        </authorList>
    </citation>
    <scope>NUCLEOTIDE SEQUENCE [LARGE SCALE GENOMIC DNA]</scope>
    <source>
        <strain evidence="3">CGMCC 1.8985</strain>
    </source>
</reference>
<comment type="caution">
    <text evidence="2">The sequence shown here is derived from an EMBL/GenBank/DDBJ whole genome shotgun (WGS) entry which is preliminary data.</text>
</comment>
<dbReference type="Pfam" id="PF14279">
    <property type="entry name" value="HNH_5"/>
    <property type="match status" value="1"/>
</dbReference>
<sequence>MKIPLRVTVRRAISPGENKEANAGPSHAVEAAMEGTAIKAPHTHRFTPVGACIYCGATEGRLTEEHIIPKGLGGTLVLPQASCDACATTTSLFEMRVLRGFLDRGRQAMGIKGRKAHKRALPDTLTQTFIQPDESTVEREVPWNDGIKVMHLPVFVLPAFLDPRKPMDPRVQKLEIMAVDTLHFGVGQGELVREYQAQGVRFDDRLDVWAFAKLLAKIAHGYHVAIHGMFPLQESPLVPIILGQRSDALNWIGNTLEDPLPSGGTALHLLQHLPLEADDGGRGAVVRIKLFATDPTPTYALATRLEAPEGE</sequence>
<protein>
    <recommendedName>
        <fullName evidence="1">HNH endonuclease 5 domain-containing protein</fullName>
    </recommendedName>
</protein>
<accession>A0ABQ2ECM7</accession>
<evidence type="ECO:0000313" key="2">
    <source>
        <dbReference type="EMBL" id="GGK03207.1"/>
    </source>
</evidence>
<dbReference type="InterPro" id="IPR029471">
    <property type="entry name" value="HNH_5"/>
</dbReference>
<dbReference type="Proteomes" id="UP000599009">
    <property type="component" value="Unassembled WGS sequence"/>
</dbReference>
<feature type="domain" description="HNH endonuclease 5" evidence="1">
    <location>
        <begin position="52"/>
        <end position="87"/>
    </location>
</feature>
<evidence type="ECO:0000259" key="1">
    <source>
        <dbReference type="Pfam" id="PF14279"/>
    </source>
</evidence>
<dbReference type="EMBL" id="BMME01000001">
    <property type="protein sequence ID" value="GGK03207.1"/>
    <property type="molecule type" value="Genomic_DNA"/>
</dbReference>
<proteinExistence type="predicted"/>
<gene>
    <name evidence="2" type="ORF">GCM10011394_10330</name>
</gene>